<gene>
    <name evidence="2" type="ORF">TWF970_007247</name>
</gene>
<evidence type="ECO:0000313" key="2">
    <source>
        <dbReference type="EMBL" id="KAF3287527.1"/>
    </source>
</evidence>
<evidence type="ECO:0000259" key="1">
    <source>
        <dbReference type="PROSITE" id="PS50181"/>
    </source>
</evidence>
<comment type="caution">
    <text evidence="2">The sequence shown here is derived from an EMBL/GenBank/DDBJ whole genome shotgun (WGS) entry which is preliminary data.</text>
</comment>
<dbReference type="InterPro" id="IPR001810">
    <property type="entry name" value="F-box_dom"/>
</dbReference>
<dbReference type="InterPro" id="IPR036047">
    <property type="entry name" value="F-box-like_dom_sf"/>
</dbReference>
<protein>
    <recommendedName>
        <fullName evidence="1">F-box domain-containing protein</fullName>
    </recommendedName>
</protein>
<proteinExistence type="predicted"/>
<organism evidence="2 3">
    <name type="scientific">Orbilia oligospora</name>
    <name type="common">Nematode-trapping fungus</name>
    <name type="synonym">Arthrobotrys oligospora</name>
    <dbReference type="NCBI Taxonomy" id="2813651"/>
    <lineage>
        <taxon>Eukaryota</taxon>
        <taxon>Fungi</taxon>
        <taxon>Dikarya</taxon>
        <taxon>Ascomycota</taxon>
        <taxon>Pezizomycotina</taxon>
        <taxon>Orbiliomycetes</taxon>
        <taxon>Orbiliales</taxon>
        <taxon>Orbiliaceae</taxon>
        <taxon>Orbilia</taxon>
    </lineage>
</organism>
<dbReference type="AlphaFoldDB" id="A0A7C8VPI1"/>
<sequence length="374" mass="43242">METNIISLPADAHDKIATNLVARDTLSLSLSCRRFRRTLGPTNKFLWFAKLCLPRLSASENGDHPFTPFNPSRNWVRYFIHDKRTGGKTGWPICISCYDEFYECYDSFQESHIKLPNLPRVARSVKHTSGATGLLQNINRIVIRKSEATSIIERHASSSKVICSESRDFSSRFNSSIQKYIKTADISIESLMVGYDGFYKRFHFIFSVENFRRFVGEVLVAETIGSFALRNEDEKADGFVTRLFEIFKHIYRNTDNFGDNLRRKALTKVKAQDCLDVLFGANDDQPTPLAQISDRKYLRDWMEEWFKASAWGKHFKGHKYQHLKCSICAKDMPTANCWYHGNLAEDFPGRWIVAHFFEYHPQALKLNTRNDGSE</sequence>
<dbReference type="OrthoDB" id="10308711at2759"/>
<reference evidence="2 3" key="1">
    <citation type="submission" date="2020-01" db="EMBL/GenBank/DDBJ databases">
        <authorList>
            <person name="Palmer J.M."/>
        </authorList>
    </citation>
    <scope>NUCLEOTIDE SEQUENCE [LARGE SCALE GENOMIC DNA]</scope>
    <source>
        <strain evidence="2 3">TWF970</strain>
    </source>
</reference>
<accession>A0A7C8VPI1</accession>
<evidence type="ECO:0000313" key="3">
    <source>
        <dbReference type="Proteomes" id="UP000474640"/>
    </source>
</evidence>
<dbReference type="SUPFAM" id="SSF81383">
    <property type="entry name" value="F-box domain"/>
    <property type="match status" value="1"/>
</dbReference>
<feature type="domain" description="F-box" evidence="1">
    <location>
        <begin position="2"/>
        <end position="50"/>
    </location>
</feature>
<dbReference type="EMBL" id="JAABOJ010000004">
    <property type="protein sequence ID" value="KAF3287527.1"/>
    <property type="molecule type" value="Genomic_DNA"/>
</dbReference>
<name>A0A7C8VPI1_ORBOL</name>
<dbReference type="Proteomes" id="UP000474640">
    <property type="component" value="Unassembled WGS sequence"/>
</dbReference>
<dbReference type="PROSITE" id="PS50181">
    <property type="entry name" value="FBOX"/>
    <property type="match status" value="1"/>
</dbReference>